<dbReference type="SUPFAM" id="SSF55729">
    <property type="entry name" value="Acyl-CoA N-acyltransferases (Nat)"/>
    <property type="match status" value="1"/>
</dbReference>
<comment type="catalytic activity">
    <reaction evidence="10">
        <text>N-terminal L-threonyl-[protein] + acetyl-CoA = N-terminal N(alpha)-acetyl-L-threonyl-[protein] + CoA + H(+)</text>
        <dbReference type="Rhea" id="RHEA:50516"/>
        <dbReference type="Rhea" id="RHEA-COMP:12709"/>
        <dbReference type="Rhea" id="RHEA-COMP:12710"/>
        <dbReference type="ChEBI" id="CHEBI:15378"/>
        <dbReference type="ChEBI" id="CHEBI:57287"/>
        <dbReference type="ChEBI" id="CHEBI:57288"/>
        <dbReference type="ChEBI" id="CHEBI:64739"/>
        <dbReference type="ChEBI" id="CHEBI:133375"/>
        <dbReference type="EC" id="2.3.1.255"/>
    </reaction>
</comment>
<keyword evidence="2" id="KW-0012">Acyltransferase</keyword>
<dbReference type="Pfam" id="PF00583">
    <property type="entry name" value="Acetyltransf_1"/>
    <property type="match status" value="1"/>
</dbReference>
<dbReference type="GO" id="GO:1990189">
    <property type="term" value="F:protein N-terminal-serine acetyltransferase activity"/>
    <property type="evidence" value="ECO:0007669"/>
    <property type="project" value="TreeGrafter"/>
</dbReference>
<name>A0A182JZI7_9DIPT</name>
<dbReference type="InterPro" id="IPR031851">
    <property type="entry name" value="DUF4750"/>
</dbReference>
<evidence type="ECO:0000256" key="9">
    <source>
        <dbReference type="ARBA" id="ARBA00049266"/>
    </source>
</evidence>
<evidence type="ECO:0000256" key="3">
    <source>
        <dbReference type="ARBA" id="ARBA00025786"/>
    </source>
</evidence>
<sequence>MNVQDGINAAVSVLVSVIIVIVLVCLGWYLVWTLFLSRFKLVRELLGIAQSNEHSPVHSTSGKDYSSATGSGVGGSSIIVSTNADNRSRTRKMNIRCAKPEDLMNMQHCNLLCLPENYQMKYYFYHGLTWPQVSYVAEDDKGNIVGYVLAKMEEPEPGEESTHGHITSLAVKRSYRRLGLAQKLMNQASKAMVECFNAQYVSLHVRKSNRAALNLYTNSLGFKILEIEPKYYADGEDAYSMRRDLSELVNNSERPPTERNELHDGGEERIITNRHKGPVVLPSDGHAGHDGHCC</sequence>
<comment type="similarity">
    <text evidence="3">Belongs to the acetyltransferase family. ARD1 subfamily.</text>
</comment>
<dbReference type="Proteomes" id="UP000075881">
    <property type="component" value="Unassembled WGS sequence"/>
</dbReference>
<protein>
    <recommendedName>
        <fullName evidence="4">N-terminal amino-acid N(alpha)-acetyltransferase NatA</fullName>
        <ecNumber evidence="4">2.3.1.255</ecNumber>
    </recommendedName>
</protein>
<keyword evidence="12" id="KW-0812">Transmembrane</keyword>
<dbReference type="CDD" id="cd04301">
    <property type="entry name" value="NAT_SF"/>
    <property type="match status" value="1"/>
</dbReference>
<dbReference type="PROSITE" id="PS51186">
    <property type="entry name" value="GNAT"/>
    <property type="match status" value="1"/>
</dbReference>
<dbReference type="EC" id="2.3.1.255" evidence="4"/>
<reference evidence="14" key="2">
    <citation type="submission" date="2020-05" db="UniProtKB">
        <authorList>
            <consortium name="EnsemblMetazoa"/>
        </authorList>
    </citation>
    <scope>IDENTIFICATION</scope>
    <source>
        <strain evidence="14">ACHKN1017</strain>
    </source>
</reference>
<feature type="compositionally biased region" description="Basic and acidic residues" evidence="11">
    <location>
        <begin position="255"/>
        <end position="271"/>
    </location>
</feature>
<reference evidence="15" key="1">
    <citation type="submission" date="2013-03" db="EMBL/GenBank/DDBJ databases">
        <title>The Genome Sequence of Anopheles christyi ACHKN1017.</title>
        <authorList>
            <consortium name="The Broad Institute Genomics Platform"/>
            <person name="Neafsey D.E."/>
            <person name="Besansky N."/>
            <person name="Walker B."/>
            <person name="Young S.K."/>
            <person name="Zeng Q."/>
            <person name="Gargeya S."/>
            <person name="Fitzgerald M."/>
            <person name="Haas B."/>
            <person name="Abouelleil A."/>
            <person name="Allen A.W."/>
            <person name="Alvarado L."/>
            <person name="Arachchi H.M."/>
            <person name="Berlin A.M."/>
            <person name="Chapman S.B."/>
            <person name="Gainer-Dewar J."/>
            <person name="Goldberg J."/>
            <person name="Griggs A."/>
            <person name="Gujja S."/>
            <person name="Hansen M."/>
            <person name="Howarth C."/>
            <person name="Imamovic A."/>
            <person name="Ireland A."/>
            <person name="Larimer J."/>
            <person name="McCowan C."/>
            <person name="Murphy C."/>
            <person name="Pearson M."/>
            <person name="Poon T.W."/>
            <person name="Priest M."/>
            <person name="Roberts A."/>
            <person name="Saif S."/>
            <person name="Shea T."/>
            <person name="Sisk P."/>
            <person name="Sykes S."/>
            <person name="Wortman J."/>
            <person name="Nusbaum C."/>
            <person name="Birren B."/>
        </authorList>
    </citation>
    <scope>NUCLEOTIDE SEQUENCE [LARGE SCALE GENOMIC DNA]</scope>
    <source>
        <strain evidence="15">ACHKN1017</strain>
    </source>
</reference>
<evidence type="ECO:0000256" key="4">
    <source>
        <dbReference type="ARBA" id="ARBA00026110"/>
    </source>
</evidence>
<dbReference type="PANTHER" id="PTHR23091">
    <property type="entry name" value="N-TERMINAL ACETYLTRANSFERASE"/>
    <property type="match status" value="1"/>
</dbReference>
<dbReference type="InterPro" id="IPR016181">
    <property type="entry name" value="Acyl_CoA_acyltransferase"/>
</dbReference>
<dbReference type="InterPro" id="IPR045047">
    <property type="entry name" value="Ard1-like"/>
</dbReference>
<feature type="transmembrane region" description="Helical" evidence="12">
    <location>
        <begin position="6"/>
        <end position="31"/>
    </location>
</feature>
<comment type="catalytic activity">
    <reaction evidence="7">
        <text>N-terminal glycyl-[protein] + acetyl-CoA = N-terminal N(alpha)-acetylglycyl-[protein] + CoA + H(+)</text>
        <dbReference type="Rhea" id="RHEA:50496"/>
        <dbReference type="Rhea" id="RHEA-COMP:12666"/>
        <dbReference type="Rhea" id="RHEA-COMP:12700"/>
        <dbReference type="ChEBI" id="CHEBI:15378"/>
        <dbReference type="ChEBI" id="CHEBI:57287"/>
        <dbReference type="ChEBI" id="CHEBI:57288"/>
        <dbReference type="ChEBI" id="CHEBI:64723"/>
        <dbReference type="ChEBI" id="CHEBI:133369"/>
        <dbReference type="EC" id="2.3.1.255"/>
    </reaction>
</comment>
<dbReference type="GO" id="GO:1990190">
    <property type="term" value="F:protein-N-terminal-glutamate acetyltransferase activity"/>
    <property type="evidence" value="ECO:0007669"/>
    <property type="project" value="TreeGrafter"/>
</dbReference>
<proteinExistence type="inferred from homology"/>
<comment type="catalytic activity">
    <reaction evidence="9">
        <text>N-terminal L-cysteinyl-[protein] + acetyl-CoA = N-terminal N(alpha)-acetyl-L-cysteinyl-[protein] + CoA + H(+)</text>
        <dbReference type="Rhea" id="RHEA:50512"/>
        <dbReference type="Rhea" id="RHEA-COMP:12707"/>
        <dbReference type="Rhea" id="RHEA-COMP:12708"/>
        <dbReference type="ChEBI" id="CHEBI:15378"/>
        <dbReference type="ChEBI" id="CHEBI:57287"/>
        <dbReference type="ChEBI" id="CHEBI:57288"/>
        <dbReference type="ChEBI" id="CHEBI:65250"/>
        <dbReference type="ChEBI" id="CHEBI:133372"/>
        <dbReference type="EC" id="2.3.1.255"/>
    </reaction>
</comment>
<accession>A0A182JZI7</accession>
<comment type="catalytic activity">
    <reaction evidence="6">
        <text>N-terminal L-valyl-[protein] + acetyl-CoA = N-terminal N(alpha)-acetyl-L-valyl-[protein] + CoA + H(+)</text>
        <dbReference type="Rhea" id="RHEA:50508"/>
        <dbReference type="Rhea" id="RHEA-COMP:12705"/>
        <dbReference type="Rhea" id="RHEA-COMP:12706"/>
        <dbReference type="ChEBI" id="CHEBI:15378"/>
        <dbReference type="ChEBI" id="CHEBI:57287"/>
        <dbReference type="ChEBI" id="CHEBI:57288"/>
        <dbReference type="ChEBI" id="CHEBI:64741"/>
        <dbReference type="ChEBI" id="CHEBI:133371"/>
        <dbReference type="EC" id="2.3.1.255"/>
    </reaction>
</comment>
<evidence type="ECO:0000256" key="11">
    <source>
        <dbReference type="SAM" id="MobiDB-lite"/>
    </source>
</evidence>
<evidence type="ECO:0000256" key="6">
    <source>
        <dbReference type="ARBA" id="ARBA00047805"/>
    </source>
</evidence>
<evidence type="ECO:0000256" key="10">
    <source>
        <dbReference type="ARBA" id="ARBA00049434"/>
    </source>
</evidence>
<evidence type="ECO:0000313" key="15">
    <source>
        <dbReference type="Proteomes" id="UP000075881"/>
    </source>
</evidence>
<feature type="domain" description="N-acetyltransferase" evidence="13">
    <location>
        <begin position="93"/>
        <end position="246"/>
    </location>
</feature>
<evidence type="ECO:0000256" key="1">
    <source>
        <dbReference type="ARBA" id="ARBA00022679"/>
    </source>
</evidence>
<dbReference type="Pfam" id="PF15938">
    <property type="entry name" value="DUF4750"/>
    <property type="match status" value="1"/>
</dbReference>
<dbReference type="EnsemblMetazoa" id="ACHR003919-RA">
    <property type="protein sequence ID" value="ACHR003919-PA"/>
    <property type="gene ID" value="ACHR003919"/>
</dbReference>
<dbReference type="Gene3D" id="3.40.630.30">
    <property type="match status" value="1"/>
</dbReference>
<organism evidence="14 15">
    <name type="scientific">Anopheles christyi</name>
    <dbReference type="NCBI Taxonomy" id="43041"/>
    <lineage>
        <taxon>Eukaryota</taxon>
        <taxon>Metazoa</taxon>
        <taxon>Ecdysozoa</taxon>
        <taxon>Arthropoda</taxon>
        <taxon>Hexapoda</taxon>
        <taxon>Insecta</taxon>
        <taxon>Pterygota</taxon>
        <taxon>Neoptera</taxon>
        <taxon>Endopterygota</taxon>
        <taxon>Diptera</taxon>
        <taxon>Nematocera</taxon>
        <taxon>Culicoidea</taxon>
        <taxon>Culicidae</taxon>
        <taxon>Anophelinae</taxon>
        <taxon>Anopheles</taxon>
    </lineage>
</organism>
<evidence type="ECO:0000259" key="13">
    <source>
        <dbReference type="PROSITE" id="PS51186"/>
    </source>
</evidence>
<keyword evidence="1" id="KW-0808">Transferase</keyword>
<keyword evidence="12" id="KW-1133">Transmembrane helix</keyword>
<evidence type="ECO:0000256" key="7">
    <source>
        <dbReference type="ARBA" id="ARBA00047954"/>
    </source>
</evidence>
<keyword evidence="15" id="KW-1185">Reference proteome</keyword>
<dbReference type="InterPro" id="IPR000182">
    <property type="entry name" value="GNAT_dom"/>
</dbReference>
<dbReference type="AlphaFoldDB" id="A0A182JZI7"/>
<dbReference type="PANTHER" id="PTHR23091:SF4">
    <property type="entry name" value="N-TERMINAL AMINO-ACID N(ALPHA)-ACETYLTRANSFERASE NATA"/>
    <property type="match status" value="1"/>
</dbReference>
<evidence type="ECO:0000256" key="5">
    <source>
        <dbReference type="ARBA" id="ARBA00047491"/>
    </source>
</evidence>
<dbReference type="GO" id="GO:0031415">
    <property type="term" value="C:NatA complex"/>
    <property type="evidence" value="ECO:0007669"/>
    <property type="project" value="InterPro"/>
</dbReference>
<dbReference type="STRING" id="43041.A0A182JZI7"/>
<dbReference type="FunFam" id="3.40.630.30:FF:000101">
    <property type="entry name" value="N-alpha-acetyltransferase 10"/>
    <property type="match status" value="1"/>
</dbReference>
<feature type="region of interest" description="Disordered" evidence="11">
    <location>
        <begin position="250"/>
        <end position="294"/>
    </location>
</feature>
<dbReference type="VEuPathDB" id="VectorBase:ACHR003919"/>
<evidence type="ECO:0000256" key="12">
    <source>
        <dbReference type="SAM" id="Phobius"/>
    </source>
</evidence>
<evidence type="ECO:0000313" key="14">
    <source>
        <dbReference type="EnsemblMetazoa" id="ACHR003919-PA"/>
    </source>
</evidence>
<evidence type="ECO:0000256" key="8">
    <source>
        <dbReference type="ARBA" id="ARBA00048236"/>
    </source>
</evidence>
<comment type="catalytic activity">
    <reaction evidence="5">
        <text>N-terminal L-seryl-[protein] + acetyl-CoA = N-terminal N(alpha)-acetyl-L-seryl-[protein] + CoA + H(+)</text>
        <dbReference type="Rhea" id="RHEA:50504"/>
        <dbReference type="Rhea" id="RHEA-COMP:12703"/>
        <dbReference type="Rhea" id="RHEA-COMP:12704"/>
        <dbReference type="ChEBI" id="CHEBI:15378"/>
        <dbReference type="ChEBI" id="CHEBI:57287"/>
        <dbReference type="ChEBI" id="CHEBI:57288"/>
        <dbReference type="ChEBI" id="CHEBI:64738"/>
        <dbReference type="ChEBI" id="CHEBI:83690"/>
        <dbReference type="EC" id="2.3.1.255"/>
    </reaction>
</comment>
<comment type="catalytic activity">
    <reaction evidence="8">
        <text>N-terminal L-alanyl-[protein] + acetyl-CoA = N-terminal N(alpha)-acetyl-L-alanyl-[protein] + CoA + H(+)</text>
        <dbReference type="Rhea" id="RHEA:50500"/>
        <dbReference type="Rhea" id="RHEA-COMP:12701"/>
        <dbReference type="Rhea" id="RHEA-COMP:12702"/>
        <dbReference type="ChEBI" id="CHEBI:15378"/>
        <dbReference type="ChEBI" id="CHEBI:57287"/>
        <dbReference type="ChEBI" id="CHEBI:57288"/>
        <dbReference type="ChEBI" id="CHEBI:64718"/>
        <dbReference type="ChEBI" id="CHEBI:83683"/>
        <dbReference type="EC" id="2.3.1.255"/>
    </reaction>
</comment>
<evidence type="ECO:0000256" key="2">
    <source>
        <dbReference type="ARBA" id="ARBA00023315"/>
    </source>
</evidence>
<keyword evidence="12" id="KW-0472">Membrane</keyword>